<evidence type="ECO:0000313" key="3">
    <source>
        <dbReference type="EMBL" id="CEQ39526.1"/>
    </source>
</evidence>
<proteinExistence type="predicted"/>
<dbReference type="OrthoDB" id="2331100at2759"/>
<feature type="region of interest" description="Disordered" evidence="1">
    <location>
        <begin position="399"/>
        <end position="430"/>
    </location>
</feature>
<gene>
    <name evidence="3" type="primary">SPOSA6832_01069</name>
</gene>
<evidence type="ECO:0000256" key="1">
    <source>
        <dbReference type="SAM" id="MobiDB-lite"/>
    </source>
</evidence>
<keyword evidence="4" id="KW-1185">Reference proteome</keyword>
<feature type="region of interest" description="Disordered" evidence="1">
    <location>
        <begin position="161"/>
        <end position="187"/>
    </location>
</feature>
<feature type="compositionally biased region" description="Low complexity" evidence="1">
    <location>
        <begin position="399"/>
        <end position="412"/>
    </location>
</feature>
<protein>
    <submittedName>
        <fullName evidence="3">SPOSA6832_01069-mRNA-1:cds</fullName>
    </submittedName>
</protein>
<feature type="compositionally biased region" description="Gly residues" evidence="1">
    <location>
        <begin position="169"/>
        <end position="179"/>
    </location>
</feature>
<keyword evidence="2" id="KW-0732">Signal</keyword>
<accession>A0A0D6EHY7</accession>
<dbReference type="InterPro" id="IPR008972">
    <property type="entry name" value="Cupredoxin"/>
</dbReference>
<dbReference type="Gene3D" id="2.60.40.420">
    <property type="entry name" value="Cupredoxins - blue copper proteins"/>
    <property type="match status" value="1"/>
</dbReference>
<evidence type="ECO:0000313" key="4">
    <source>
        <dbReference type="Proteomes" id="UP000243876"/>
    </source>
</evidence>
<reference evidence="4" key="1">
    <citation type="submission" date="2015-02" db="EMBL/GenBank/DDBJ databases">
        <authorList>
            <person name="Gon?alves P."/>
        </authorList>
    </citation>
    <scope>NUCLEOTIDE SEQUENCE [LARGE SCALE GENOMIC DNA]</scope>
</reference>
<sequence length="457" mass="46360">MKTWLVLVALGLTRAPAFAALDPRLVLHNRRHHAVPQSAHLTQRGGNYGGSGAYTGVGGAYGAAAQGGGAYTSGEPSWPSYSLIGAGAYGGGSNGYGGGWSGGMGAGSPYETCMQTCYAEQGLTWEGSNTNGDGGGWETTIYKDSSGAWATATYQGGAYETGTSQSSSAGGGMGYGSAGSGSPPSSAMSDMIGNGSMLGGASMVGGDLIAGPNQVVVAPKLGDLRMVPFNIAADTGMNLTFVWGAGPHTVTQSSALTICNASKESGAFKSGKQQKGFQFPVQVTSQATVFYYCGVPTHCEKGMFGLINGQVANDANGTFESAMATMAANDSTFGQLMQQTQAMCKNVPEAASWGANLATSQIPEWALPMAMENTLYTRQYFAMNPSLLAAANLTSSPTSSATSTSLVPTSAPHVSMNNSTGPPIAAGTGDSQIAGAPRPALSVEFFALASLAFAVLL</sequence>
<organism evidence="3 4">
    <name type="scientific">Sporidiobolus salmonicolor</name>
    <name type="common">Yeast-like fungus</name>
    <name type="synonym">Sporobolomyces salmonicolor</name>
    <dbReference type="NCBI Taxonomy" id="5005"/>
    <lineage>
        <taxon>Eukaryota</taxon>
        <taxon>Fungi</taxon>
        <taxon>Dikarya</taxon>
        <taxon>Basidiomycota</taxon>
        <taxon>Pucciniomycotina</taxon>
        <taxon>Microbotryomycetes</taxon>
        <taxon>Sporidiobolales</taxon>
        <taxon>Sporidiobolaceae</taxon>
        <taxon>Sporobolomyces</taxon>
    </lineage>
</organism>
<name>A0A0D6EHY7_SPOSA</name>
<dbReference type="Proteomes" id="UP000243876">
    <property type="component" value="Unassembled WGS sequence"/>
</dbReference>
<evidence type="ECO:0000256" key="2">
    <source>
        <dbReference type="SAM" id="SignalP"/>
    </source>
</evidence>
<feature type="signal peptide" evidence="2">
    <location>
        <begin position="1"/>
        <end position="19"/>
    </location>
</feature>
<dbReference type="AlphaFoldDB" id="A0A0D6EHY7"/>
<feature type="chain" id="PRO_5002303468" evidence="2">
    <location>
        <begin position="20"/>
        <end position="457"/>
    </location>
</feature>
<dbReference type="SUPFAM" id="SSF49503">
    <property type="entry name" value="Cupredoxins"/>
    <property type="match status" value="1"/>
</dbReference>
<dbReference type="EMBL" id="CENE01000003">
    <property type="protein sequence ID" value="CEQ39526.1"/>
    <property type="molecule type" value="Genomic_DNA"/>
</dbReference>